<accession>A0AAD2C275</accession>
<dbReference type="RefSeq" id="WP_206275462.1">
    <property type="nucleotide sequence ID" value="NZ_CAUDKO010000003.1"/>
</dbReference>
<dbReference type="AlphaFoldDB" id="A0AAD2C275"/>
<gene>
    <name evidence="2" type="primary">pphB</name>
    <name evidence="2" type="ORF">R77567_01634</name>
</gene>
<dbReference type="SUPFAM" id="SSF56300">
    <property type="entry name" value="Metallo-dependent phosphatases"/>
    <property type="match status" value="1"/>
</dbReference>
<dbReference type="Proteomes" id="UP001190491">
    <property type="component" value="Unassembled WGS sequence"/>
</dbReference>
<dbReference type="EMBL" id="CAUDKO010000003">
    <property type="protein sequence ID" value="CAJ0862285.1"/>
    <property type="molecule type" value="Genomic_DNA"/>
</dbReference>
<reference evidence="2" key="1">
    <citation type="submission" date="2023-07" db="EMBL/GenBank/DDBJ databases">
        <authorList>
            <person name="Peeters C."/>
        </authorList>
    </citation>
    <scope>NUCLEOTIDE SEQUENCE</scope>
    <source>
        <strain evidence="2">R-77567</strain>
    </source>
</reference>
<organism evidence="2 3">
    <name type="scientific">Ralstonia flatus</name>
    <dbReference type="NCBI Taxonomy" id="3058601"/>
    <lineage>
        <taxon>Bacteria</taxon>
        <taxon>Pseudomonadati</taxon>
        <taxon>Pseudomonadota</taxon>
        <taxon>Betaproteobacteria</taxon>
        <taxon>Burkholderiales</taxon>
        <taxon>Burkholderiaceae</taxon>
        <taxon>Ralstonia</taxon>
    </lineage>
</organism>
<dbReference type="GO" id="GO:0005737">
    <property type="term" value="C:cytoplasm"/>
    <property type="evidence" value="ECO:0007669"/>
    <property type="project" value="TreeGrafter"/>
</dbReference>
<dbReference type="InterPro" id="IPR029052">
    <property type="entry name" value="Metallo-depent_PP-like"/>
</dbReference>
<evidence type="ECO:0000313" key="3">
    <source>
        <dbReference type="Proteomes" id="UP001190491"/>
    </source>
</evidence>
<dbReference type="InterPro" id="IPR004843">
    <property type="entry name" value="Calcineurin-like_PHP"/>
</dbReference>
<proteinExistence type="predicted"/>
<dbReference type="Pfam" id="PF00149">
    <property type="entry name" value="Metallophos"/>
    <property type="match status" value="1"/>
</dbReference>
<dbReference type="Gene3D" id="3.60.21.10">
    <property type="match status" value="1"/>
</dbReference>
<name>A0AAD2C275_9RALS</name>
<evidence type="ECO:0000259" key="1">
    <source>
        <dbReference type="Pfam" id="PF00149"/>
    </source>
</evidence>
<evidence type="ECO:0000313" key="2">
    <source>
        <dbReference type="EMBL" id="CAJ0862285.1"/>
    </source>
</evidence>
<dbReference type="PANTHER" id="PTHR42850">
    <property type="entry name" value="METALLOPHOSPHOESTERASE"/>
    <property type="match status" value="1"/>
</dbReference>
<dbReference type="GO" id="GO:0004722">
    <property type="term" value="F:protein serine/threonine phosphatase activity"/>
    <property type="evidence" value="ECO:0007669"/>
    <property type="project" value="UniProtKB-EC"/>
</dbReference>
<dbReference type="InterPro" id="IPR050126">
    <property type="entry name" value="Ap4A_hydrolase"/>
</dbReference>
<dbReference type="PANTHER" id="PTHR42850:SF10">
    <property type="entry name" value="SERINE_THREONINE-PROTEIN PHOSPHATASE 1"/>
    <property type="match status" value="1"/>
</dbReference>
<protein>
    <submittedName>
        <fullName evidence="2">Serine/threonine-protein phosphatase 2</fullName>
        <ecNumber evidence="2">3.1.3.16</ecNumber>
    </submittedName>
</protein>
<keyword evidence="2" id="KW-0378">Hydrolase</keyword>
<dbReference type="GO" id="GO:0110154">
    <property type="term" value="P:RNA decapping"/>
    <property type="evidence" value="ECO:0007669"/>
    <property type="project" value="TreeGrafter"/>
</dbReference>
<feature type="domain" description="Calcineurin-like phosphoesterase" evidence="1">
    <location>
        <begin position="19"/>
        <end position="193"/>
    </location>
</feature>
<dbReference type="GO" id="GO:0008803">
    <property type="term" value="F:bis(5'-nucleosyl)-tetraphosphatase (symmetrical) activity"/>
    <property type="evidence" value="ECO:0007669"/>
    <property type="project" value="TreeGrafter"/>
</dbReference>
<sequence>MYTPTVQHFERNTKGRDFVVGDIHGCFSRLQEHLNRLRFNPERDRLFSTGDLVDRGPESHFATDWLSCPWFFPVVGNHELMACAYHAGQMDRTVYAQNGGGWFIGMTPEERSLYVSAFECLPTAIEVETTEGLVGIVHADVPTPGWAAMRDGLMGENAEAFLTLCTWSRTRISSGLPDRVSDVLAVVVGHTPVDRFTSLGNVLFVDTGAVYRGRDFTILDLATLKPVQVREPVQWN</sequence>
<comment type="caution">
    <text evidence="2">The sequence shown here is derived from an EMBL/GenBank/DDBJ whole genome shotgun (WGS) entry which is preliminary data.</text>
</comment>
<dbReference type="EC" id="3.1.3.16" evidence="2"/>